<gene>
    <name evidence="1" type="ORF">NCTC6385_01155</name>
</gene>
<sequence>MSLLRNSSVNGLSPLARGTLVRQLLIEYALRFIPAGAGNTKVKAVIKWFEDGLSPLARGTHKNAVLRLITERFIPAGAGNTISPSH</sequence>
<dbReference type="EMBL" id="UGWV01000002">
    <property type="protein sequence ID" value="SUF94277.1"/>
    <property type="molecule type" value="Genomic_DNA"/>
</dbReference>
<dbReference type="AlphaFoldDB" id="A0A7D8IKD7"/>
<reference evidence="1 2" key="1">
    <citation type="submission" date="2018-06" db="EMBL/GenBank/DDBJ databases">
        <authorList>
            <consortium name="Pathogen Informatics"/>
            <person name="Doyle S."/>
        </authorList>
    </citation>
    <scope>NUCLEOTIDE SEQUENCE [LARGE SCALE GENOMIC DNA]</scope>
    <source>
        <strain evidence="1 2">NCTC6385</strain>
    </source>
</reference>
<dbReference type="AntiFam" id="ANF00057">
    <property type="entry name" value="Translation of E. coli type CRISPR repeat"/>
</dbReference>
<name>A0A7D8IKD7_SALER</name>
<evidence type="ECO:0000313" key="2">
    <source>
        <dbReference type="Proteomes" id="UP000254463"/>
    </source>
</evidence>
<organism evidence="1 2">
    <name type="scientific">Salmonella enterica</name>
    <name type="common">Salmonella choleraesuis</name>
    <dbReference type="NCBI Taxonomy" id="28901"/>
    <lineage>
        <taxon>Bacteria</taxon>
        <taxon>Pseudomonadati</taxon>
        <taxon>Pseudomonadota</taxon>
        <taxon>Gammaproteobacteria</taxon>
        <taxon>Enterobacterales</taxon>
        <taxon>Enterobacteriaceae</taxon>
        <taxon>Salmonella</taxon>
    </lineage>
</organism>
<accession>A0A7D8IKD7</accession>
<proteinExistence type="predicted"/>
<evidence type="ECO:0000313" key="1">
    <source>
        <dbReference type="EMBL" id="SUF94277.1"/>
    </source>
</evidence>
<protein>
    <submittedName>
        <fullName evidence="1">Domain of uncharacterized function (DUF2825)</fullName>
    </submittedName>
</protein>
<dbReference type="Proteomes" id="UP000254463">
    <property type="component" value="Unassembled WGS sequence"/>
</dbReference>
<dbReference type="AntiFam" id="ANF00006">
    <property type="entry name" value="Translation of CRISPR region"/>
</dbReference>